<dbReference type="SMART" id="SM00248">
    <property type="entry name" value="ANK"/>
    <property type="match status" value="5"/>
</dbReference>
<keyword evidence="1" id="KW-0677">Repeat</keyword>
<dbReference type="PANTHER" id="PTHR24193">
    <property type="entry name" value="ANKYRIN REPEAT PROTEIN"/>
    <property type="match status" value="1"/>
</dbReference>
<dbReference type="Pfam" id="PF12796">
    <property type="entry name" value="Ank_2"/>
    <property type="match status" value="1"/>
</dbReference>
<dbReference type="GO" id="GO:0004672">
    <property type="term" value="F:protein kinase activity"/>
    <property type="evidence" value="ECO:0007669"/>
    <property type="project" value="InterPro"/>
</dbReference>
<organism evidence="5 6">
    <name type="scientific">Orbilia brochopaga</name>
    <dbReference type="NCBI Taxonomy" id="3140254"/>
    <lineage>
        <taxon>Eukaryota</taxon>
        <taxon>Fungi</taxon>
        <taxon>Dikarya</taxon>
        <taxon>Ascomycota</taxon>
        <taxon>Pezizomycotina</taxon>
        <taxon>Orbiliomycetes</taxon>
        <taxon>Orbiliales</taxon>
        <taxon>Orbiliaceae</taxon>
        <taxon>Orbilia</taxon>
    </lineage>
</organism>
<dbReference type="SUPFAM" id="SSF48403">
    <property type="entry name" value="Ankyrin repeat"/>
    <property type="match status" value="1"/>
</dbReference>
<dbReference type="Proteomes" id="UP001375240">
    <property type="component" value="Unassembled WGS sequence"/>
</dbReference>
<dbReference type="InterPro" id="IPR050663">
    <property type="entry name" value="Ankyrin-SOCS_Box"/>
</dbReference>
<dbReference type="SMART" id="SM00220">
    <property type="entry name" value="S_TKc"/>
    <property type="match status" value="1"/>
</dbReference>
<dbReference type="InterPro" id="IPR000719">
    <property type="entry name" value="Prot_kinase_dom"/>
</dbReference>
<evidence type="ECO:0000313" key="5">
    <source>
        <dbReference type="EMBL" id="KAK6349384.1"/>
    </source>
</evidence>
<dbReference type="AlphaFoldDB" id="A0AAV9UWA6"/>
<dbReference type="GO" id="GO:0005634">
    <property type="term" value="C:nucleus"/>
    <property type="evidence" value="ECO:0007669"/>
    <property type="project" value="TreeGrafter"/>
</dbReference>
<evidence type="ECO:0000256" key="2">
    <source>
        <dbReference type="ARBA" id="ARBA00023043"/>
    </source>
</evidence>
<dbReference type="GO" id="GO:0045944">
    <property type="term" value="P:positive regulation of transcription by RNA polymerase II"/>
    <property type="evidence" value="ECO:0007669"/>
    <property type="project" value="TreeGrafter"/>
</dbReference>
<name>A0AAV9UWA6_9PEZI</name>
<keyword evidence="6" id="KW-1185">Reference proteome</keyword>
<gene>
    <name evidence="5" type="ORF">TWF696_005672</name>
</gene>
<reference evidence="5 6" key="1">
    <citation type="submission" date="2019-10" db="EMBL/GenBank/DDBJ databases">
        <authorList>
            <person name="Palmer J.M."/>
        </authorList>
    </citation>
    <scope>NUCLEOTIDE SEQUENCE [LARGE SCALE GENOMIC DNA]</scope>
    <source>
        <strain evidence="5 6">TWF696</strain>
    </source>
</reference>
<sequence length="1147" mass="127101">MASASESGFESSWSLPSAAVFTPSESNAVLISLRGPSEYDASQRMLQLGRTANIIGPKLISRERYETQALGIGAKFEVFGHRLPSQQDDDTGLLWEGIDVRRLAFKRAKTSFKRPRDNDDLSSSWLAVVSGSQESLYSMRTEDEKPSQLEQVAAVLREMKTLARPNLRNHHNIVKLFAWGFDMDDFNARSLLTPILVQERAWGTFGELLMTDKLSAAECFNLCHDALQGLVVLHEDGFYHGDINPKNMLAYQSNDAIIVKISDFSHSGLLPSESGDGVWYQGTRGWQAPEVDDRLPTCRADILALEAYSFGLVLWSALGLKGGSPLKHSPSSRASLPKFAQRCMESYQLPTDVSRVALPLVPLLLRVDPSSRARLSKDILEIKVEAPGRQIVLQNASTPVNLSVDAGFEQLDQFLRKRAMGQTGLSDDVDDMDIDCIQQPVPSFTNPFLRLIVEEAYVRDIASRLQNLPSLPIYNIPAFKAPDASTYRLPSSTRLTTYTFESLHRLEEIDEERQSGVFTSLTAEQLFDIGIGFYSFDTTRGLLYLLQAASAGDVRAQALYESLALNAKTKPSMIVPADTLQQWAFNAIATGFTLNTKLAMSQQLVARIASSQFRENSGFNSYLFVAKDRLRTTESLRMDLEPMREYLRQGRFEDYIGQIPADGPDGNSILHYAVLAGDTEVVSKIAVRHNTSSWHLNAMNKDAETPLLFACRGGNAHIAKTLLQSGASANVRDGWVSPLHWLFAMPPDNMGEICDLLVTRGRGRLDAIAPNTPVLHFPFHMPQGTPLVWAIAAGSLAAVQTLSKSIAEEENFDQWQRESCFAGAMKLAMIRHEAEMVRSMVDAASSNGVSLLNVASEAFDWSVLTVPDDTDEIPFTASPVSGDWKDEIIKIVRHGRSDGETLRETLGCFNALRTERVTAADDGGNLGSSIAASFTYLKQVIIQGDSVATLRLLQRNGSFYSKSDLGCALFINVQHNWATPASQQFPAFIDIFRGLISAGADVNVPNPLQNGLGNTLLHIVVRKYSDASSSKGIEATRSVVILLLRILQSCGADINKKNLVGMSIMDYALHNNRNFRLDEELVDMLHAWGSRSTFRLLPMNVEERIGDWNSRQLEWQRPDPPRIDKRQGRDNLTLIWSEMEMSMTTGA</sequence>
<proteinExistence type="predicted"/>
<dbReference type="PROSITE" id="PS50297">
    <property type="entry name" value="ANK_REP_REGION"/>
    <property type="match status" value="1"/>
</dbReference>
<feature type="repeat" description="ANK" evidence="3">
    <location>
        <begin position="702"/>
        <end position="734"/>
    </location>
</feature>
<accession>A0AAV9UWA6</accession>
<feature type="domain" description="Protein kinase" evidence="4">
    <location>
        <begin position="64"/>
        <end position="384"/>
    </location>
</feature>
<evidence type="ECO:0000256" key="1">
    <source>
        <dbReference type="ARBA" id="ARBA00022737"/>
    </source>
</evidence>
<dbReference type="SUPFAM" id="SSF56112">
    <property type="entry name" value="Protein kinase-like (PK-like)"/>
    <property type="match status" value="1"/>
</dbReference>
<evidence type="ECO:0000313" key="6">
    <source>
        <dbReference type="Proteomes" id="UP001375240"/>
    </source>
</evidence>
<keyword evidence="2 3" id="KW-0040">ANK repeat</keyword>
<dbReference type="InterPro" id="IPR002110">
    <property type="entry name" value="Ankyrin_rpt"/>
</dbReference>
<dbReference type="Gene3D" id="1.10.510.10">
    <property type="entry name" value="Transferase(Phosphotransferase) domain 1"/>
    <property type="match status" value="1"/>
</dbReference>
<comment type="caution">
    <text evidence="5">The sequence shown here is derived from an EMBL/GenBank/DDBJ whole genome shotgun (WGS) entry which is preliminary data.</text>
</comment>
<dbReference type="PROSITE" id="PS50011">
    <property type="entry name" value="PROTEIN_KINASE_DOM"/>
    <property type="match status" value="1"/>
</dbReference>
<dbReference type="PROSITE" id="PS50088">
    <property type="entry name" value="ANK_REPEAT"/>
    <property type="match status" value="1"/>
</dbReference>
<dbReference type="PANTHER" id="PTHR24193:SF121">
    <property type="entry name" value="ADA2A-CONTAINING COMPLEX COMPONENT 3, ISOFORM D"/>
    <property type="match status" value="1"/>
</dbReference>
<protein>
    <recommendedName>
        <fullName evidence="4">Protein kinase domain-containing protein</fullName>
    </recommendedName>
</protein>
<dbReference type="Pfam" id="PF00069">
    <property type="entry name" value="Pkinase"/>
    <property type="match status" value="1"/>
</dbReference>
<dbReference type="GO" id="GO:0000976">
    <property type="term" value="F:transcription cis-regulatory region binding"/>
    <property type="evidence" value="ECO:0007669"/>
    <property type="project" value="TreeGrafter"/>
</dbReference>
<dbReference type="Gene3D" id="1.25.40.20">
    <property type="entry name" value="Ankyrin repeat-containing domain"/>
    <property type="match status" value="2"/>
</dbReference>
<dbReference type="InterPro" id="IPR036770">
    <property type="entry name" value="Ankyrin_rpt-contain_sf"/>
</dbReference>
<evidence type="ECO:0000259" key="4">
    <source>
        <dbReference type="PROSITE" id="PS50011"/>
    </source>
</evidence>
<dbReference type="GO" id="GO:0005524">
    <property type="term" value="F:ATP binding"/>
    <property type="evidence" value="ECO:0007669"/>
    <property type="project" value="InterPro"/>
</dbReference>
<evidence type="ECO:0000256" key="3">
    <source>
        <dbReference type="PROSITE-ProRule" id="PRU00023"/>
    </source>
</evidence>
<dbReference type="EMBL" id="JAVHNQ010000004">
    <property type="protein sequence ID" value="KAK6349384.1"/>
    <property type="molecule type" value="Genomic_DNA"/>
</dbReference>
<dbReference type="InterPro" id="IPR011009">
    <property type="entry name" value="Kinase-like_dom_sf"/>
</dbReference>